<proteinExistence type="predicted"/>
<keyword evidence="1" id="KW-0676">Redox-active center</keyword>
<sequence length="95" mass="10453">MAKKVASVNVKIIYCDPCGWRPNAEEISSSLKAAYGDKISVILEASGGGKFEVFVAENPIFSRLKAGRFPSLEEIKNGIEGEQREAGQESKKERY</sequence>
<name>A0A6V8NIK5_9ACTN</name>
<dbReference type="SUPFAM" id="SSF52833">
    <property type="entry name" value="Thioredoxin-like"/>
    <property type="match status" value="1"/>
</dbReference>
<dbReference type="InterPro" id="IPR036249">
    <property type="entry name" value="Thioredoxin-like_sf"/>
</dbReference>
<evidence type="ECO:0000256" key="1">
    <source>
        <dbReference type="ARBA" id="ARBA00023284"/>
    </source>
</evidence>
<dbReference type="AlphaFoldDB" id="A0A6V8NIK5"/>
<dbReference type="Pfam" id="PF10262">
    <property type="entry name" value="Rdx"/>
    <property type="match status" value="1"/>
</dbReference>
<dbReference type="Proteomes" id="UP000574717">
    <property type="component" value="Unassembled WGS sequence"/>
</dbReference>
<dbReference type="EMBL" id="BLRU01000224">
    <property type="protein sequence ID" value="GFP20043.1"/>
    <property type="molecule type" value="Genomic_DNA"/>
</dbReference>
<comment type="caution">
    <text evidence="2">The sequence shown here is derived from an EMBL/GenBank/DDBJ whole genome shotgun (WGS) entry which is preliminary data.</text>
</comment>
<evidence type="ECO:0000313" key="3">
    <source>
        <dbReference type="Proteomes" id="UP000574717"/>
    </source>
</evidence>
<reference evidence="2 3" key="1">
    <citation type="journal article" date="2020" name="Front. Microbiol.">
        <title>Single-cell genomics of novel Actinobacteria with the Wood-Ljungdahl pathway discovered in a serpentinizing system.</title>
        <authorList>
            <person name="Merino N."/>
            <person name="Kawai M."/>
            <person name="Boyd E.S."/>
            <person name="Colman D.R."/>
            <person name="McGlynn S.E."/>
            <person name="Nealson K.H."/>
            <person name="Kurokawa K."/>
            <person name="Hongoh Y."/>
        </authorList>
    </citation>
    <scope>NUCLEOTIDE SEQUENCE [LARGE SCALE GENOMIC DNA]</scope>
    <source>
        <strain evidence="2 3">S03</strain>
    </source>
</reference>
<dbReference type="InterPro" id="IPR011893">
    <property type="entry name" value="Selenoprotein_Rdx-typ"/>
</dbReference>
<dbReference type="Gene3D" id="3.40.30.10">
    <property type="entry name" value="Glutaredoxin"/>
    <property type="match status" value="1"/>
</dbReference>
<evidence type="ECO:0000313" key="2">
    <source>
        <dbReference type="EMBL" id="GFP20043.1"/>
    </source>
</evidence>
<dbReference type="NCBIfam" id="TIGR02174">
    <property type="entry name" value="CXXU_selWTH"/>
    <property type="match status" value="1"/>
</dbReference>
<gene>
    <name evidence="2" type="ORF">HKBW3S03_01546</name>
</gene>
<accession>A0A6V8NIK5</accession>
<organism evidence="2 3">
    <name type="scientific">Candidatus Hakubella thermalkaliphila</name>
    <dbReference type="NCBI Taxonomy" id="2754717"/>
    <lineage>
        <taxon>Bacteria</taxon>
        <taxon>Bacillati</taxon>
        <taxon>Actinomycetota</taxon>
        <taxon>Actinomycetota incertae sedis</taxon>
        <taxon>Candidatus Hakubellales</taxon>
        <taxon>Candidatus Hakubellaceae</taxon>
        <taxon>Candidatus Hakubella</taxon>
    </lineage>
</organism>
<dbReference type="RefSeq" id="WP_176237166.1">
    <property type="nucleotide sequence ID" value="NZ_BLRU01000224.1"/>
</dbReference>
<protein>
    <submittedName>
        <fullName evidence="2">Selenoprotein W-related protein</fullName>
    </submittedName>
</protein>